<sequence>MATLLPRDSDNTPIPAVRLKSGGAHALTAGATSSRNATAFDDDTRIVSVCATAPVYIAFGDASVVATTADHYFPANLYYDFCIGGDRVAHYTHMAVLRVGSEDCAVYVSEKE</sequence>
<gene>
    <name evidence="1" type="ordered locus">MICA_160</name>
</gene>
<protein>
    <submittedName>
        <fullName evidence="1">Uncharacterized protein</fullName>
    </submittedName>
</protein>
<dbReference type="Proteomes" id="UP000009286">
    <property type="component" value="Chromosome"/>
</dbReference>
<dbReference type="HOGENOM" id="CLU_172563_0_0_5"/>
<evidence type="ECO:0000313" key="1">
    <source>
        <dbReference type="EMBL" id="AEP08507.1"/>
    </source>
</evidence>
<proteinExistence type="predicted"/>
<evidence type="ECO:0000313" key="2">
    <source>
        <dbReference type="Proteomes" id="UP000009286"/>
    </source>
</evidence>
<name>G2KNZ9_MICAA</name>
<reference evidence="1 2" key="1">
    <citation type="journal article" date="2011" name="BMC Genomics">
        <title>Genomic insights into an obligate epibiotic bacterial predator: Micavibrio aeruginosavorus ARL-13.</title>
        <authorList>
            <person name="Wang Z."/>
            <person name="Kadouri D."/>
            <person name="Wu M."/>
        </authorList>
    </citation>
    <scope>NUCLEOTIDE SEQUENCE [LARGE SCALE GENOMIC DNA]</scope>
    <source>
        <strain evidence="1 2">ARL-13</strain>
    </source>
</reference>
<dbReference type="AlphaFoldDB" id="G2KNZ9"/>
<accession>G2KNZ9</accession>
<dbReference type="EMBL" id="CP002382">
    <property type="protein sequence ID" value="AEP08507.1"/>
    <property type="molecule type" value="Genomic_DNA"/>
</dbReference>
<keyword evidence="2" id="KW-1185">Reference proteome</keyword>
<dbReference type="KEGG" id="mai:MICA_160"/>
<dbReference type="eggNOG" id="ENOG5033BCK">
    <property type="taxonomic scope" value="Bacteria"/>
</dbReference>
<dbReference type="RefSeq" id="WP_014101730.1">
    <property type="nucleotide sequence ID" value="NC_016026.1"/>
</dbReference>
<organism evidence="1 2">
    <name type="scientific">Micavibrio aeruginosavorus (strain ARL-13)</name>
    <dbReference type="NCBI Taxonomy" id="856793"/>
    <lineage>
        <taxon>Bacteria</taxon>
        <taxon>Pseudomonadati</taxon>
        <taxon>Bdellovibrionota</taxon>
        <taxon>Bdellovibrionia</taxon>
        <taxon>Bdellovibrionales</taxon>
        <taxon>Pseudobdellovibrionaceae</taxon>
        <taxon>Micavibrio</taxon>
    </lineage>
</organism>